<sequence>MSITACRSLLRSWLAECDKSHKTCTTPAKSFLPTRLLDLGEVDTQNRIRIVLSRHLSPDTRYVSLSHCWGANVPFQLTTSTIDMMKAGFDLDELPKTFRNAVTVARWADVRYIWIDSCCILQRSDADKNNEWKSDWEWEAGMMQHVYKNTYFNISADHSENSHGGLFLPRLAYKFSPCAFNIPSIGQIHILP</sequence>
<accession>A0A8K0VSR5</accession>
<name>A0A8K0VSR5_9PLEO</name>
<dbReference type="OrthoDB" id="2958217at2759"/>
<dbReference type="Proteomes" id="UP000813461">
    <property type="component" value="Unassembled WGS sequence"/>
</dbReference>
<evidence type="ECO:0000259" key="1">
    <source>
        <dbReference type="Pfam" id="PF06985"/>
    </source>
</evidence>
<dbReference type="AlphaFoldDB" id="A0A8K0VSR5"/>
<comment type="caution">
    <text evidence="2">The sequence shown here is derived from an EMBL/GenBank/DDBJ whole genome shotgun (WGS) entry which is preliminary data.</text>
</comment>
<evidence type="ECO:0000313" key="2">
    <source>
        <dbReference type="EMBL" id="KAH7071609.1"/>
    </source>
</evidence>
<keyword evidence="3" id="KW-1185">Reference proteome</keyword>
<dbReference type="InterPro" id="IPR010730">
    <property type="entry name" value="HET"/>
</dbReference>
<dbReference type="EMBL" id="JAGMVJ010000024">
    <property type="protein sequence ID" value="KAH7071609.1"/>
    <property type="molecule type" value="Genomic_DNA"/>
</dbReference>
<gene>
    <name evidence="2" type="ORF">FB567DRAFT_206966</name>
</gene>
<proteinExistence type="predicted"/>
<dbReference type="PANTHER" id="PTHR33112:SF10">
    <property type="entry name" value="TOL"/>
    <property type="match status" value="1"/>
</dbReference>
<dbReference type="Pfam" id="PF06985">
    <property type="entry name" value="HET"/>
    <property type="match status" value="1"/>
</dbReference>
<protein>
    <recommendedName>
        <fullName evidence="1">Heterokaryon incompatibility domain-containing protein</fullName>
    </recommendedName>
</protein>
<reference evidence="2" key="1">
    <citation type="journal article" date="2021" name="Nat. Commun.">
        <title>Genetic determinants of endophytism in the Arabidopsis root mycobiome.</title>
        <authorList>
            <person name="Mesny F."/>
            <person name="Miyauchi S."/>
            <person name="Thiergart T."/>
            <person name="Pickel B."/>
            <person name="Atanasova L."/>
            <person name="Karlsson M."/>
            <person name="Huettel B."/>
            <person name="Barry K.W."/>
            <person name="Haridas S."/>
            <person name="Chen C."/>
            <person name="Bauer D."/>
            <person name="Andreopoulos W."/>
            <person name="Pangilinan J."/>
            <person name="LaButti K."/>
            <person name="Riley R."/>
            <person name="Lipzen A."/>
            <person name="Clum A."/>
            <person name="Drula E."/>
            <person name="Henrissat B."/>
            <person name="Kohler A."/>
            <person name="Grigoriev I.V."/>
            <person name="Martin F.M."/>
            <person name="Hacquard S."/>
        </authorList>
    </citation>
    <scope>NUCLEOTIDE SEQUENCE</scope>
    <source>
        <strain evidence="2">MPI-SDFR-AT-0120</strain>
    </source>
</reference>
<organism evidence="2 3">
    <name type="scientific">Paraphoma chrysanthemicola</name>
    <dbReference type="NCBI Taxonomy" id="798071"/>
    <lineage>
        <taxon>Eukaryota</taxon>
        <taxon>Fungi</taxon>
        <taxon>Dikarya</taxon>
        <taxon>Ascomycota</taxon>
        <taxon>Pezizomycotina</taxon>
        <taxon>Dothideomycetes</taxon>
        <taxon>Pleosporomycetidae</taxon>
        <taxon>Pleosporales</taxon>
        <taxon>Pleosporineae</taxon>
        <taxon>Phaeosphaeriaceae</taxon>
        <taxon>Paraphoma</taxon>
    </lineage>
</organism>
<dbReference type="PANTHER" id="PTHR33112">
    <property type="entry name" value="DOMAIN PROTEIN, PUTATIVE-RELATED"/>
    <property type="match status" value="1"/>
</dbReference>
<feature type="domain" description="Heterokaryon incompatibility" evidence="1">
    <location>
        <begin position="62"/>
        <end position="171"/>
    </location>
</feature>
<evidence type="ECO:0000313" key="3">
    <source>
        <dbReference type="Proteomes" id="UP000813461"/>
    </source>
</evidence>